<dbReference type="InterPro" id="IPR050121">
    <property type="entry name" value="Cytochrome_P450_monoxygenase"/>
</dbReference>
<keyword evidence="5" id="KW-0560">Oxidoreductase</keyword>
<reference evidence="10" key="1">
    <citation type="submission" date="2022-10" db="EMBL/GenBank/DDBJ databases">
        <title>Culturing micro-colonial fungi from biological soil crusts in the Mojave desert and describing Neophaeococcomyces mojavensis, and introducing the new genera and species Taxawa tesnikishii.</title>
        <authorList>
            <person name="Kurbessoian T."/>
            <person name="Stajich J.E."/>
        </authorList>
    </citation>
    <scope>NUCLEOTIDE SEQUENCE</scope>
    <source>
        <strain evidence="10">TK_41</strain>
    </source>
</reference>
<evidence type="ECO:0000256" key="1">
    <source>
        <dbReference type="ARBA" id="ARBA00001971"/>
    </source>
</evidence>
<evidence type="ECO:0000256" key="6">
    <source>
        <dbReference type="ARBA" id="ARBA00023004"/>
    </source>
</evidence>
<accession>A0AA38X776</accession>
<comment type="cofactor">
    <cofactor evidence="1 8">
        <name>heme</name>
        <dbReference type="ChEBI" id="CHEBI:30413"/>
    </cofactor>
</comment>
<keyword evidence="11" id="KW-1185">Reference proteome</keyword>
<evidence type="ECO:0000313" key="10">
    <source>
        <dbReference type="EMBL" id="KAJ9607853.1"/>
    </source>
</evidence>
<dbReference type="Pfam" id="PF00067">
    <property type="entry name" value="p450"/>
    <property type="match status" value="1"/>
</dbReference>
<gene>
    <name evidence="10" type="ORF">H2200_007932</name>
</gene>
<keyword evidence="6 8" id="KW-0408">Iron</keyword>
<comment type="caution">
    <text evidence="10">The sequence shown here is derived from an EMBL/GenBank/DDBJ whole genome shotgun (WGS) entry which is preliminary data.</text>
</comment>
<dbReference type="EMBL" id="JAPDRK010000011">
    <property type="protein sequence ID" value="KAJ9607853.1"/>
    <property type="molecule type" value="Genomic_DNA"/>
</dbReference>
<dbReference type="GO" id="GO:0005506">
    <property type="term" value="F:iron ion binding"/>
    <property type="evidence" value="ECO:0007669"/>
    <property type="project" value="InterPro"/>
</dbReference>
<evidence type="ECO:0000313" key="11">
    <source>
        <dbReference type="Proteomes" id="UP001172673"/>
    </source>
</evidence>
<dbReference type="Gene3D" id="1.10.630.10">
    <property type="entry name" value="Cytochrome P450"/>
    <property type="match status" value="1"/>
</dbReference>
<dbReference type="Proteomes" id="UP001172673">
    <property type="component" value="Unassembled WGS sequence"/>
</dbReference>
<dbReference type="PRINTS" id="PR00463">
    <property type="entry name" value="EP450I"/>
</dbReference>
<evidence type="ECO:0000256" key="4">
    <source>
        <dbReference type="ARBA" id="ARBA00022723"/>
    </source>
</evidence>
<dbReference type="GO" id="GO:0020037">
    <property type="term" value="F:heme binding"/>
    <property type="evidence" value="ECO:0007669"/>
    <property type="project" value="InterPro"/>
</dbReference>
<evidence type="ECO:0008006" key="12">
    <source>
        <dbReference type="Google" id="ProtNLM"/>
    </source>
</evidence>
<protein>
    <recommendedName>
        <fullName evidence="12">Cytochrome P450</fullName>
    </recommendedName>
</protein>
<dbReference type="PANTHER" id="PTHR24305:SF107">
    <property type="entry name" value="P450, PUTATIVE (EUROFUNG)-RELATED"/>
    <property type="match status" value="1"/>
</dbReference>
<dbReference type="SUPFAM" id="SSF48264">
    <property type="entry name" value="Cytochrome P450"/>
    <property type="match status" value="1"/>
</dbReference>
<keyword evidence="9" id="KW-0812">Transmembrane</keyword>
<dbReference type="GO" id="GO:0004497">
    <property type="term" value="F:monooxygenase activity"/>
    <property type="evidence" value="ECO:0007669"/>
    <property type="project" value="UniProtKB-KW"/>
</dbReference>
<sequence>MLEIALGLSLRAFAILVIGSIATFSYKLYCHRMRFRSLASKHGLPLLPHSFLLGHLLIAAKVTMKGPKDIATALVPYLISLEYPETEKHGYFYLDMWPVAEQMIVVNHPDMMVQFCQDTSFAKHRQMTFEFGSFSHGVDLVTSNGHQWKTWRSIFNPGFSSKNIQSYVPVMLEEYNICRRKLESFATSGETIKLDQHTMALTVDIIGHAVLGARLHAQTTGCEIFRALKRQIALLLVDYSPEGLLKLLNPVRPLRIWRNNRTMRNGVLPYILDGIRDHDRKEGSKTMHSLAVKSYRDEHSAAEGEIDARWIDVAVNQFKMMLFAGHDTVSSTFCFVTALLHFHPEKLVKVREELDEVLGPDSSAGQEAIARTPELLNRLTYLNAVIKETLRLYGPVSGSIRQASDGQRLYHHETGEQLPLWDLMIYSHQAQLHRDEKFWPNPHEFIPERFTAREGDALYPHKNAFRPFEMGSRNCIGQEFAMTELRLVLALALRDLDFEPQFPEDGPKYFGSVLYQTSPPEEITMHPRDGMPVKVSLRKRT</sequence>
<dbReference type="PANTHER" id="PTHR24305">
    <property type="entry name" value="CYTOCHROME P450"/>
    <property type="match status" value="1"/>
</dbReference>
<organism evidence="10 11">
    <name type="scientific">Cladophialophora chaetospira</name>
    <dbReference type="NCBI Taxonomy" id="386627"/>
    <lineage>
        <taxon>Eukaryota</taxon>
        <taxon>Fungi</taxon>
        <taxon>Dikarya</taxon>
        <taxon>Ascomycota</taxon>
        <taxon>Pezizomycotina</taxon>
        <taxon>Eurotiomycetes</taxon>
        <taxon>Chaetothyriomycetidae</taxon>
        <taxon>Chaetothyriales</taxon>
        <taxon>Herpotrichiellaceae</taxon>
        <taxon>Cladophialophora</taxon>
    </lineage>
</organism>
<keyword evidence="7" id="KW-0503">Monooxygenase</keyword>
<keyword evidence="4 8" id="KW-0479">Metal-binding</keyword>
<name>A0AA38X776_9EURO</name>
<dbReference type="AlphaFoldDB" id="A0AA38X776"/>
<dbReference type="GO" id="GO:0016705">
    <property type="term" value="F:oxidoreductase activity, acting on paired donors, with incorporation or reduction of molecular oxygen"/>
    <property type="evidence" value="ECO:0007669"/>
    <property type="project" value="InterPro"/>
</dbReference>
<dbReference type="InterPro" id="IPR001128">
    <property type="entry name" value="Cyt_P450"/>
</dbReference>
<dbReference type="PRINTS" id="PR00385">
    <property type="entry name" value="P450"/>
</dbReference>
<dbReference type="InterPro" id="IPR002401">
    <property type="entry name" value="Cyt_P450_E_grp-I"/>
</dbReference>
<feature type="binding site" description="axial binding residue" evidence="8">
    <location>
        <position position="475"/>
    </location>
    <ligand>
        <name>heme</name>
        <dbReference type="ChEBI" id="CHEBI:30413"/>
    </ligand>
    <ligandPart>
        <name>Fe</name>
        <dbReference type="ChEBI" id="CHEBI:18248"/>
    </ligandPart>
</feature>
<evidence type="ECO:0000256" key="8">
    <source>
        <dbReference type="PIRSR" id="PIRSR602401-1"/>
    </source>
</evidence>
<keyword evidence="9" id="KW-1133">Transmembrane helix</keyword>
<comment type="pathway">
    <text evidence="2">Secondary metabolite biosynthesis.</text>
</comment>
<evidence type="ECO:0000256" key="5">
    <source>
        <dbReference type="ARBA" id="ARBA00023002"/>
    </source>
</evidence>
<dbReference type="InterPro" id="IPR036396">
    <property type="entry name" value="Cyt_P450_sf"/>
</dbReference>
<evidence type="ECO:0000256" key="9">
    <source>
        <dbReference type="SAM" id="Phobius"/>
    </source>
</evidence>
<evidence type="ECO:0000256" key="2">
    <source>
        <dbReference type="ARBA" id="ARBA00005179"/>
    </source>
</evidence>
<evidence type="ECO:0000256" key="7">
    <source>
        <dbReference type="ARBA" id="ARBA00023033"/>
    </source>
</evidence>
<feature type="transmembrane region" description="Helical" evidence="9">
    <location>
        <begin position="12"/>
        <end position="30"/>
    </location>
</feature>
<evidence type="ECO:0000256" key="3">
    <source>
        <dbReference type="ARBA" id="ARBA00022617"/>
    </source>
</evidence>
<keyword evidence="3 8" id="KW-0349">Heme</keyword>
<proteinExistence type="predicted"/>
<keyword evidence="9" id="KW-0472">Membrane</keyword>